<feature type="compositionally biased region" description="Basic and acidic residues" evidence="1">
    <location>
        <begin position="147"/>
        <end position="159"/>
    </location>
</feature>
<proteinExistence type="predicted"/>
<dbReference type="Proteomes" id="UP000239415">
    <property type="component" value="Unassembled WGS sequence"/>
</dbReference>
<dbReference type="EMBL" id="PVMZ01000034">
    <property type="protein sequence ID" value="PRX10148.1"/>
    <property type="molecule type" value="Genomic_DNA"/>
</dbReference>
<evidence type="ECO:0000313" key="3">
    <source>
        <dbReference type="Proteomes" id="UP000239415"/>
    </source>
</evidence>
<name>A0A2T0JR92_9ACTN</name>
<feature type="compositionally biased region" description="Basic residues" evidence="1">
    <location>
        <begin position="160"/>
        <end position="172"/>
    </location>
</feature>
<protein>
    <submittedName>
        <fullName evidence="2">Uncharacterized protein</fullName>
    </submittedName>
</protein>
<gene>
    <name evidence="2" type="ORF">CLV67_13432</name>
</gene>
<organism evidence="2 3">
    <name type="scientific">Actinoplanes italicus</name>
    <dbReference type="NCBI Taxonomy" id="113567"/>
    <lineage>
        <taxon>Bacteria</taxon>
        <taxon>Bacillati</taxon>
        <taxon>Actinomycetota</taxon>
        <taxon>Actinomycetes</taxon>
        <taxon>Micromonosporales</taxon>
        <taxon>Micromonosporaceae</taxon>
        <taxon>Actinoplanes</taxon>
    </lineage>
</organism>
<sequence length="172" mass="19702">MITIQRVRVRWSASGRGAAEANARRGLSVPVRLPSELPDAGVVLHDVIADEATGYTRTERLRGGGTEVSHQVGLWIDRDGDVLTVDRLPGFTVFPYPSGSDRLFRLRPRQLGQYRANFRSAGSCCGLTWHYEDWLIRVGHTMVRPEEFDRRRPSRDVDHRRHLYGGRRRREP</sequence>
<accession>A0A2T0JR92</accession>
<comment type="caution">
    <text evidence="2">The sequence shown here is derived from an EMBL/GenBank/DDBJ whole genome shotgun (WGS) entry which is preliminary data.</text>
</comment>
<evidence type="ECO:0000256" key="1">
    <source>
        <dbReference type="SAM" id="MobiDB-lite"/>
    </source>
</evidence>
<evidence type="ECO:0000313" key="2">
    <source>
        <dbReference type="EMBL" id="PRX10148.1"/>
    </source>
</evidence>
<feature type="region of interest" description="Disordered" evidence="1">
    <location>
        <begin position="147"/>
        <end position="172"/>
    </location>
</feature>
<reference evidence="2 3" key="1">
    <citation type="submission" date="2018-03" db="EMBL/GenBank/DDBJ databases">
        <title>Genomic Encyclopedia of Archaeal and Bacterial Type Strains, Phase II (KMG-II): from individual species to whole genera.</title>
        <authorList>
            <person name="Goeker M."/>
        </authorList>
    </citation>
    <scope>NUCLEOTIDE SEQUENCE [LARGE SCALE GENOMIC DNA]</scope>
    <source>
        <strain evidence="2 3">DSM 43146</strain>
    </source>
</reference>
<keyword evidence="3" id="KW-1185">Reference proteome</keyword>
<dbReference type="AlphaFoldDB" id="A0A2T0JR92"/>
<dbReference type="RefSeq" id="WP_239166791.1">
    <property type="nucleotide sequence ID" value="NZ_BOMO01000145.1"/>
</dbReference>